<dbReference type="CDD" id="cd11304">
    <property type="entry name" value="Cadherin_repeat"/>
    <property type="match status" value="5"/>
</dbReference>
<feature type="region of interest" description="Disordered" evidence="8">
    <location>
        <begin position="611"/>
        <end position="634"/>
    </location>
</feature>
<feature type="domain" description="Cadherin" evidence="11">
    <location>
        <begin position="328"/>
        <end position="438"/>
    </location>
</feature>
<dbReference type="GO" id="GO:0005886">
    <property type="term" value="C:plasma membrane"/>
    <property type="evidence" value="ECO:0007669"/>
    <property type="project" value="UniProtKB-SubCell"/>
</dbReference>
<keyword evidence="13" id="KW-1185">Reference proteome</keyword>
<name>A0ABD3Y1U5_SINWO</name>
<feature type="signal peptide" evidence="10">
    <location>
        <begin position="1"/>
        <end position="19"/>
    </location>
</feature>
<protein>
    <recommendedName>
        <fullName evidence="11">Cadherin domain-containing protein</fullName>
    </recommendedName>
</protein>
<dbReference type="Gene3D" id="2.60.40.60">
    <property type="entry name" value="Cadherins"/>
    <property type="match status" value="5"/>
</dbReference>
<dbReference type="GO" id="GO:0005509">
    <property type="term" value="F:calcium ion binding"/>
    <property type="evidence" value="ECO:0007669"/>
    <property type="project" value="UniProtKB-UniRule"/>
</dbReference>
<dbReference type="SMART" id="SM00112">
    <property type="entry name" value="CA"/>
    <property type="match status" value="3"/>
</dbReference>
<feature type="domain" description="Cadherin" evidence="11">
    <location>
        <begin position="137"/>
        <end position="224"/>
    </location>
</feature>
<dbReference type="PRINTS" id="PR00205">
    <property type="entry name" value="CADHERIN"/>
</dbReference>
<gene>
    <name evidence="12" type="ORF">ACJMK2_004086</name>
</gene>
<evidence type="ECO:0000256" key="7">
    <source>
        <dbReference type="PROSITE-ProRule" id="PRU00043"/>
    </source>
</evidence>
<feature type="chain" id="PRO_5044825804" description="Cadherin domain-containing protein" evidence="10">
    <location>
        <begin position="20"/>
        <end position="687"/>
    </location>
</feature>
<keyword evidence="4 7" id="KW-0106">Calcium</keyword>
<evidence type="ECO:0000256" key="2">
    <source>
        <dbReference type="ARBA" id="ARBA00022692"/>
    </source>
</evidence>
<evidence type="ECO:0000313" key="13">
    <source>
        <dbReference type="Proteomes" id="UP001634394"/>
    </source>
</evidence>
<evidence type="ECO:0000256" key="3">
    <source>
        <dbReference type="ARBA" id="ARBA00022737"/>
    </source>
</evidence>
<keyword evidence="6 9" id="KW-0472">Membrane</keyword>
<dbReference type="SUPFAM" id="SSF49313">
    <property type="entry name" value="Cadherin-like"/>
    <property type="match status" value="5"/>
</dbReference>
<evidence type="ECO:0000256" key="9">
    <source>
        <dbReference type="SAM" id="Phobius"/>
    </source>
</evidence>
<keyword evidence="10" id="KW-0732">Signal</keyword>
<comment type="caution">
    <text evidence="12">The sequence shown here is derived from an EMBL/GenBank/DDBJ whole genome shotgun (WGS) entry which is preliminary data.</text>
</comment>
<keyword evidence="2 9" id="KW-0812">Transmembrane</keyword>
<dbReference type="InterPro" id="IPR002126">
    <property type="entry name" value="Cadherin-like_dom"/>
</dbReference>
<reference evidence="12 13" key="1">
    <citation type="submission" date="2024-11" db="EMBL/GenBank/DDBJ databases">
        <title>Chromosome-level genome assembly of the freshwater bivalve Anodonta woodiana.</title>
        <authorList>
            <person name="Chen X."/>
        </authorList>
    </citation>
    <scope>NUCLEOTIDE SEQUENCE [LARGE SCALE GENOMIC DNA]</scope>
    <source>
        <strain evidence="12">MN2024</strain>
        <tissue evidence="12">Gills</tissue>
    </source>
</reference>
<keyword evidence="5 9" id="KW-1133">Transmembrane helix</keyword>
<dbReference type="Pfam" id="PF00028">
    <property type="entry name" value="Cadherin"/>
    <property type="match status" value="1"/>
</dbReference>
<dbReference type="InterPro" id="IPR015919">
    <property type="entry name" value="Cadherin-like_sf"/>
</dbReference>
<dbReference type="AlphaFoldDB" id="A0ABD3Y1U5"/>
<evidence type="ECO:0000256" key="1">
    <source>
        <dbReference type="ARBA" id="ARBA00004370"/>
    </source>
</evidence>
<evidence type="ECO:0000259" key="11">
    <source>
        <dbReference type="PROSITE" id="PS50268"/>
    </source>
</evidence>
<feature type="transmembrane region" description="Helical" evidence="9">
    <location>
        <begin position="558"/>
        <end position="578"/>
    </location>
</feature>
<keyword evidence="3" id="KW-0677">Repeat</keyword>
<evidence type="ECO:0000256" key="6">
    <source>
        <dbReference type="ARBA" id="ARBA00023136"/>
    </source>
</evidence>
<evidence type="ECO:0000256" key="4">
    <source>
        <dbReference type="ARBA" id="ARBA00022837"/>
    </source>
</evidence>
<comment type="subcellular location">
    <subcellularLocation>
        <location evidence="1">Membrane</location>
    </subcellularLocation>
</comment>
<dbReference type="GO" id="GO:0007155">
    <property type="term" value="P:cell adhesion"/>
    <property type="evidence" value="ECO:0007669"/>
    <property type="project" value="UniProtKB-KW"/>
</dbReference>
<dbReference type="PROSITE" id="PS00232">
    <property type="entry name" value="CADHERIN_1"/>
    <property type="match status" value="1"/>
</dbReference>
<dbReference type="PROSITE" id="PS50268">
    <property type="entry name" value="CADHERIN_2"/>
    <property type="match status" value="3"/>
</dbReference>
<dbReference type="InterPro" id="IPR020894">
    <property type="entry name" value="Cadherin_CS"/>
</dbReference>
<sequence length="687" mass="73671">MSVSIRIFLICLFVRVSHSAAPVFTGLPITLNVGENENTNRILYTLTVTDPNGDSFTCSATIGSFFQIIRDPETAEWKIWTKSPSFDVTTAASYTITVTCTDANSESTSGIIYVNVLAGDAIKFSNLPTTVSKNALNTGAGTQILDVNAVDDSGDILTYYMTVSPSTVTSFQIDASTGIVTTTRELKYETQGTTTLLIRATDGKINVTEKLVVTLTNMNTVPTITNLPATKTVSESIAGGTTLFTISTYDPDSGATKTTAFSLASAASASHFTLDSNGNFKLATGKSLDYETTTFYNVSFTVNDGMATGGPYFLLLYVENDNEPCSFSSTMYYASTDEGAAGTASMSPGFTVTDPDAGATWTYHLYNANNSDRFTIDSSTGSPMGFAVNYDIDNNAMPSKVILTVLCKDNGGTTGVIKTGSTQITITINDVNDNTPTFSASSYTIYADQYDYPGSALGSLTVTDIDSGSNALYTCTATSTSINSATYSINSDCSIYLAKTISFDYGTTVQYIVKAIDQGTIPLTGTTTVNIVYRQTTTTTVTTTTTTQYNFFSRAENIAVFSLLLITALALIAILLYVCVECCWGSLYCCNACNGAYNSCSRGCDCCRPTNKQPSPRKVRPHTPEKPASPAQSVKSIAYPEKVRPVMEEIDDKSLPSHSYDTGQGHFRSSRPYGSSWCVSLINTFKK</sequence>
<proteinExistence type="predicted"/>
<evidence type="ECO:0000313" key="12">
    <source>
        <dbReference type="EMBL" id="KAL3891841.1"/>
    </source>
</evidence>
<organism evidence="12 13">
    <name type="scientific">Sinanodonta woodiana</name>
    <name type="common">Chinese pond mussel</name>
    <name type="synonym">Anodonta woodiana</name>
    <dbReference type="NCBI Taxonomy" id="1069815"/>
    <lineage>
        <taxon>Eukaryota</taxon>
        <taxon>Metazoa</taxon>
        <taxon>Spiralia</taxon>
        <taxon>Lophotrochozoa</taxon>
        <taxon>Mollusca</taxon>
        <taxon>Bivalvia</taxon>
        <taxon>Autobranchia</taxon>
        <taxon>Heteroconchia</taxon>
        <taxon>Palaeoheterodonta</taxon>
        <taxon>Unionida</taxon>
        <taxon>Unionoidea</taxon>
        <taxon>Unionidae</taxon>
        <taxon>Unioninae</taxon>
        <taxon>Sinanodonta</taxon>
    </lineage>
</organism>
<dbReference type="PANTHER" id="PTHR24026:SF126">
    <property type="entry name" value="PROTOCADHERIN FAT 4"/>
    <property type="match status" value="1"/>
</dbReference>
<evidence type="ECO:0000256" key="8">
    <source>
        <dbReference type="SAM" id="MobiDB-lite"/>
    </source>
</evidence>
<evidence type="ECO:0000256" key="5">
    <source>
        <dbReference type="ARBA" id="ARBA00022989"/>
    </source>
</evidence>
<evidence type="ECO:0000256" key="10">
    <source>
        <dbReference type="SAM" id="SignalP"/>
    </source>
</evidence>
<feature type="domain" description="Cadherin" evidence="11">
    <location>
        <begin position="225"/>
        <end position="326"/>
    </location>
</feature>
<dbReference type="PANTHER" id="PTHR24026">
    <property type="entry name" value="FAT ATYPICAL CADHERIN-RELATED"/>
    <property type="match status" value="1"/>
</dbReference>
<dbReference type="EMBL" id="JBJQND010000001">
    <property type="protein sequence ID" value="KAL3891841.1"/>
    <property type="molecule type" value="Genomic_DNA"/>
</dbReference>
<dbReference type="Proteomes" id="UP001634394">
    <property type="component" value="Unassembled WGS sequence"/>
</dbReference>
<accession>A0ABD3Y1U5</accession>